<dbReference type="AlphaFoldDB" id="A0A2N5UKG8"/>
<comment type="caution">
    <text evidence="1">The sequence shown here is derived from an EMBL/GenBank/DDBJ whole genome shotgun (WGS) entry which is preliminary data.</text>
</comment>
<reference evidence="1 2" key="1">
    <citation type="submission" date="2017-11" db="EMBL/GenBank/DDBJ databases">
        <title>De novo assembly and phasing of dikaryotic genomes from two isolates of Puccinia coronata f. sp. avenae, the causal agent of oat crown rust.</title>
        <authorList>
            <person name="Miller M.E."/>
            <person name="Zhang Y."/>
            <person name="Omidvar V."/>
            <person name="Sperschneider J."/>
            <person name="Schwessinger B."/>
            <person name="Raley C."/>
            <person name="Palmer J.M."/>
            <person name="Garnica D."/>
            <person name="Upadhyaya N."/>
            <person name="Rathjen J."/>
            <person name="Taylor J.M."/>
            <person name="Park R.F."/>
            <person name="Dodds P.N."/>
            <person name="Hirsch C.D."/>
            <person name="Kianian S.F."/>
            <person name="Figueroa M."/>
        </authorList>
    </citation>
    <scope>NUCLEOTIDE SEQUENCE [LARGE SCALE GENOMIC DNA]</scope>
    <source>
        <strain evidence="1">12NC29</strain>
    </source>
</reference>
<sequence length="427" mass="47610">MIAVYPSWRPVRHSAVSAAVDLVPCRLVIGPSECPVGPRTSFFGVAGLLPTRCLGFSDPELIPLQGRTSPWVASLLVSLPQFFSSYIFDWIDHFLGNLTKVAPHITRFACPKMRGRQSFSFDGPTSAFTASGRDLFGPPSIKRWSPSTTPNYFLLSALARIVDHPATVPTAAPASLVRPLLNPMLPPGLPIHILGTPLFSSLVQLPTTIRPFAYEYAFHPLHPRLDSPLFDPTAVPCIPNLDSPVFNPENRYHLDQDPLPILSANCAMLDLSWLNSPPLLSWSTDIGSLPKAPLLIMVEPAPPEVKPLHEFEDLDKLTPAVPNATYPFADLTPVNLPTPFGLYNPSTYHLLANHKIHALLERNHNPALFDRYAFSNNDIPAFYESVASHFVRLCNNCPPCNDYERHCRTEHFHFMTRRYHSFNCVVR</sequence>
<organism evidence="1 2">
    <name type="scientific">Puccinia coronata f. sp. avenae</name>
    <dbReference type="NCBI Taxonomy" id="200324"/>
    <lineage>
        <taxon>Eukaryota</taxon>
        <taxon>Fungi</taxon>
        <taxon>Dikarya</taxon>
        <taxon>Basidiomycota</taxon>
        <taxon>Pucciniomycotina</taxon>
        <taxon>Pucciniomycetes</taxon>
        <taxon>Pucciniales</taxon>
        <taxon>Pucciniaceae</taxon>
        <taxon>Puccinia</taxon>
    </lineage>
</organism>
<dbReference type="Proteomes" id="UP000235388">
    <property type="component" value="Unassembled WGS sequence"/>
</dbReference>
<dbReference type="STRING" id="200324.A0A2N5UKG8"/>
<dbReference type="EMBL" id="PGCJ01000210">
    <property type="protein sequence ID" value="PLW38251.1"/>
    <property type="molecule type" value="Genomic_DNA"/>
</dbReference>
<accession>A0A2N5UKG8</accession>
<evidence type="ECO:0000313" key="2">
    <source>
        <dbReference type="Proteomes" id="UP000235388"/>
    </source>
</evidence>
<evidence type="ECO:0000313" key="1">
    <source>
        <dbReference type="EMBL" id="PLW38251.1"/>
    </source>
</evidence>
<protein>
    <submittedName>
        <fullName evidence="1">Uncharacterized protein</fullName>
    </submittedName>
</protein>
<proteinExistence type="predicted"/>
<gene>
    <name evidence="1" type="ORF">PCANC_14912</name>
</gene>
<name>A0A2N5UKG8_9BASI</name>
<keyword evidence="2" id="KW-1185">Reference proteome</keyword>